<keyword evidence="1" id="KW-0812">Transmembrane</keyword>
<dbReference type="Proteomes" id="UP000034190">
    <property type="component" value="Unassembled WGS sequence"/>
</dbReference>
<feature type="transmembrane region" description="Helical" evidence="1">
    <location>
        <begin position="100"/>
        <end position="121"/>
    </location>
</feature>
<gene>
    <name evidence="2" type="ORF">UU43_C0004G0026</name>
</gene>
<evidence type="ECO:0000313" key="3">
    <source>
        <dbReference type="Proteomes" id="UP000034190"/>
    </source>
</evidence>
<name>A0A0G0US63_9BACT</name>
<comment type="caution">
    <text evidence="2">The sequence shown here is derived from an EMBL/GenBank/DDBJ whole genome shotgun (WGS) entry which is preliminary data.</text>
</comment>
<evidence type="ECO:0000313" key="2">
    <source>
        <dbReference type="EMBL" id="KKR91578.1"/>
    </source>
</evidence>
<reference evidence="2 3" key="1">
    <citation type="journal article" date="2015" name="Nature">
        <title>rRNA introns, odd ribosomes, and small enigmatic genomes across a large radiation of phyla.</title>
        <authorList>
            <person name="Brown C.T."/>
            <person name="Hug L.A."/>
            <person name="Thomas B.C."/>
            <person name="Sharon I."/>
            <person name="Castelle C.J."/>
            <person name="Singh A."/>
            <person name="Wilkins M.J."/>
            <person name="Williams K.H."/>
            <person name="Banfield J.F."/>
        </authorList>
    </citation>
    <scope>NUCLEOTIDE SEQUENCE [LARGE SCALE GENOMIC DNA]</scope>
</reference>
<proteinExistence type="predicted"/>
<keyword evidence="1" id="KW-1133">Transmembrane helix</keyword>
<feature type="transmembrane region" description="Helical" evidence="1">
    <location>
        <begin position="69"/>
        <end position="93"/>
    </location>
</feature>
<evidence type="ECO:0000256" key="1">
    <source>
        <dbReference type="SAM" id="Phobius"/>
    </source>
</evidence>
<feature type="transmembrane region" description="Helical" evidence="1">
    <location>
        <begin position="16"/>
        <end position="40"/>
    </location>
</feature>
<protein>
    <submittedName>
        <fullName evidence="2">Uncharacterized protein</fullName>
    </submittedName>
</protein>
<sequence>MFTRFFKWRRIRRSTFFAFFSYTSLIVSAGIVVGLSVWIWNVVKGLGTVIVPLHRTVYYGIDYLGQPSLLLFLPAFGLLMLCIHCGLGLFLYTRDRFFSYFLWTSVVLLELFLALGTVTIVRNL</sequence>
<dbReference type="AlphaFoldDB" id="A0A0G0US63"/>
<organism evidence="2 3">
    <name type="scientific">Candidatus Falkowbacteria bacterium GW2011_GWA2_41_14</name>
    <dbReference type="NCBI Taxonomy" id="1618635"/>
    <lineage>
        <taxon>Bacteria</taxon>
        <taxon>Candidatus Falkowiibacteriota</taxon>
    </lineage>
</organism>
<accession>A0A0G0US63</accession>
<dbReference type="EMBL" id="LCAP01000004">
    <property type="protein sequence ID" value="KKR91578.1"/>
    <property type="molecule type" value="Genomic_DNA"/>
</dbReference>
<keyword evidence="1" id="KW-0472">Membrane</keyword>